<keyword evidence="2" id="KW-1185">Reference proteome</keyword>
<accession>A0ABP1Z3J3</accession>
<comment type="caution">
    <text evidence="1">The sequence shown here is derived from an EMBL/GenBank/DDBJ whole genome shotgun (WGS) entry which is preliminary data.</text>
</comment>
<evidence type="ECO:0000313" key="1">
    <source>
        <dbReference type="EMBL" id="CQR27134.1"/>
    </source>
</evidence>
<protein>
    <submittedName>
        <fullName evidence="1">Uncharacterized protein</fullName>
    </submittedName>
</protein>
<dbReference type="Proteomes" id="UP000078599">
    <property type="component" value="Unassembled WGS sequence"/>
</dbReference>
<organism evidence="1 2">
    <name type="scientific">Thiomonas arsenitoxydans (strain DSM 22701 / CIP 110005 / 3As)</name>
    <dbReference type="NCBI Taxonomy" id="426114"/>
    <lineage>
        <taxon>Bacteria</taxon>
        <taxon>Pseudomonadati</taxon>
        <taxon>Pseudomonadota</taxon>
        <taxon>Betaproteobacteria</taxon>
        <taxon>Burkholderiales</taxon>
        <taxon>Thiomonas</taxon>
    </lineage>
</organism>
<dbReference type="EMBL" id="CTRI01000002">
    <property type="protein sequence ID" value="CQR27134.1"/>
    <property type="molecule type" value="Genomic_DNA"/>
</dbReference>
<evidence type="ECO:0000313" key="2">
    <source>
        <dbReference type="Proteomes" id="UP000078599"/>
    </source>
</evidence>
<name>A0ABP1Z3J3_THIA3</name>
<reference evidence="1 2" key="1">
    <citation type="submission" date="2015-03" db="EMBL/GenBank/DDBJ databases">
        <authorList>
            <person name="Regsiter A."/>
            <person name="william w."/>
        </authorList>
    </citation>
    <scope>NUCLEOTIDE SEQUENCE [LARGE SCALE GENOMIC DNA]</scope>
    <source>
        <strain evidence="1 2">CB1</strain>
    </source>
</reference>
<sequence length="284" mass="31051">MKTNRPRPPPPASHNRSLTMADTRLSRTGRLLQLTVLGTALSALSLSAVLSIDTLAQAAEPAAKPASAPATQINLESASLTDLPGSPSRVRIDQSLGVHAIKQRDGFVELDNAVLLKTYVYAYSKQPVNYTGILTPNTEMIEPPAPVQASAKEKQQVDAMIAFDKAHPKLRIDVDDIALDAYVPQGKYYPIDNRLFIHGAGYYFDNSPYHYTYDHPEAFRHLACADAAVMKTLDDAIANYQHFHMAIFATVLGGDAKTQGLLLRVDEVQLKDALGNVLIDQKTQ</sequence>
<gene>
    <name evidence="1" type="ORF">THICB1_100480</name>
</gene>
<proteinExistence type="predicted"/>